<dbReference type="EMBL" id="BKCJ010988014">
    <property type="protein sequence ID" value="GFC61047.1"/>
    <property type="molecule type" value="Genomic_DNA"/>
</dbReference>
<proteinExistence type="predicted"/>
<name>A0A699QB81_TANCI</name>
<gene>
    <name evidence="1" type="ORF">Tci_833017</name>
</gene>
<comment type="caution">
    <text evidence="1">The sequence shown here is derived from an EMBL/GenBank/DDBJ whole genome shotgun (WGS) entry which is preliminary data.</text>
</comment>
<reference evidence="1" key="1">
    <citation type="journal article" date="2019" name="Sci. Rep.">
        <title>Draft genome of Tanacetum cinerariifolium, the natural source of mosquito coil.</title>
        <authorList>
            <person name="Yamashiro T."/>
            <person name="Shiraishi A."/>
            <person name="Satake H."/>
            <person name="Nakayama K."/>
        </authorList>
    </citation>
    <scope>NUCLEOTIDE SEQUENCE</scope>
</reference>
<organism evidence="1">
    <name type="scientific">Tanacetum cinerariifolium</name>
    <name type="common">Dalmatian daisy</name>
    <name type="synonym">Chrysanthemum cinerariifolium</name>
    <dbReference type="NCBI Taxonomy" id="118510"/>
    <lineage>
        <taxon>Eukaryota</taxon>
        <taxon>Viridiplantae</taxon>
        <taxon>Streptophyta</taxon>
        <taxon>Embryophyta</taxon>
        <taxon>Tracheophyta</taxon>
        <taxon>Spermatophyta</taxon>
        <taxon>Magnoliopsida</taxon>
        <taxon>eudicotyledons</taxon>
        <taxon>Gunneridae</taxon>
        <taxon>Pentapetalae</taxon>
        <taxon>asterids</taxon>
        <taxon>campanulids</taxon>
        <taxon>Asterales</taxon>
        <taxon>Asteraceae</taxon>
        <taxon>Asteroideae</taxon>
        <taxon>Anthemideae</taxon>
        <taxon>Anthemidinae</taxon>
        <taxon>Tanacetum</taxon>
    </lineage>
</organism>
<sequence length="92" mass="10183">MNVAQPKMTSFAKTAHSNVKRPFQIKSAVKNQPRVPRVSTDNGKIPTVDSKFLTAKSTFTVDLGNTEKAVKASACWIWRSKQNTTEQGQSTE</sequence>
<evidence type="ECO:0000313" key="1">
    <source>
        <dbReference type="EMBL" id="GFC61047.1"/>
    </source>
</evidence>
<dbReference type="AlphaFoldDB" id="A0A699QB81"/>
<protein>
    <submittedName>
        <fullName evidence="1">Uncharacterized protein</fullName>
    </submittedName>
</protein>
<accession>A0A699QB81</accession>